<comment type="caution">
    <text evidence="1">The sequence shown here is derived from an EMBL/GenBank/DDBJ whole genome shotgun (WGS) entry which is preliminary data.</text>
</comment>
<name>A0A317EWQ5_9SPHI</name>
<dbReference type="Proteomes" id="UP000245391">
    <property type="component" value="Unassembled WGS sequence"/>
</dbReference>
<sequence length="85" mass="10202">MFSCLKRIFKNRTFSLFYGLFLYSLLDDIYIDAPDVYSLADEVKKIKKIFKCTCHTLAHDKKRLANQNFVTYFSYTDHNKQKFKL</sequence>
<gene>
    <name evidence="1" type="ORF">DF947_21665</name>
</gene>
<evidence type="ECO:0000313" key="1">
    <source>
        <dbReference type="EMBL" id="PWS29658.1"/>
    </source>
</evidence>
<dbReference type="AlphaFoldDB" id="A0A317EWQ5"/>
<evidence type="ECO:0000313" key="2">
    <source>
        <dbReference type="Proteomes" id="UP000245391"/>
    </source>
</evidence>
<protein>
    <submittedName>
        <fullName evidence="1">Uncharacterized protein</fullName>
    </submittedName>
</protein>
<dbReference type="EMBL" id="QGNY01000012">
    <property type="protein sequence ID" value="PWS29658.1"/>
    <property type="molecule type" value="Genomic_DNA"/>
</dbReference>
<keyword evidence="2" id="KW-1185">Reference proteome</keyword>
<accession>A0A317EWQ5</accession>
<reference evidence="2" key="1">
    <citation type="submission" date="2018-05" db="EMBL/GenBank/DDBJ databases">
        <title>Pedobacter paludis sp. nov., isolated from wetland soil.</title>
        <authorList>
            <person name="Zhang Y."/>
        </authorList>
    </citation>
    <scope>NUCLEOTIDE SEQUENCE [LARGE SCALE GENOMIC DNA]</scope>
    <source>
        <strain evidence="2">R-8</strain>
    </source>
</reference>
<organism evidence="1 2">
    <name type="scientific">Pedobacter paludis</name>
    <dbReference type="NCBI Taxonomy" id="2203212"/>
    <lineage>
        <taxon>Bacteria</taxon>
        <taxon>Pseudomonadati</taxon>
        <taxon>Bacteroidota</taxon>
        <taxon>Sphingobacteriia</taxon>
        <taxon>Sphingobacteriales</taxon>
        <taxon>Sphingobacteriaceae</taxon>
        <taxon>Pedobacter</taxon>
    </lineage>
</organism>
<proteinExistence type="predicted"/>